<dbReference type="Gene3D" id="3.30.70.270">
    <property type="match status" value="1"/>
</dbReference>
<dbReference type="NCBIfam" id="TIGR00254">
    <property type="entry name" value="GGDEF"/>
    <property type="match status" value="1"/>
</dbReference>
<dbReference type="Pfam" id="PF00990">
    <property type="entry name" value="GGDEF"/>
    <property type="match status" value="1"/>
</dbReference>
<gene>
    <name evidence="15" type="ordered locus">cce_1206</name>
</gene>
<dbReference type="InterPro" id="IPR029016">
    <property type="entry name" value="GAF-like_dom_sf"/>
</dbReference>
<dbReference type="Gene3D" id="3.30.450.40">
    <property type="match status" value="1"/>
</dbReference>
<reference evidence="15 16" key="1">
    <citation type="journal article" date="2008" name="Proc. Natl. Acad. Sci. U.S.A.">
        <title>The genome of Cyanothece 51142, a unicellular diazotrophic cyanobacterium important in the marine nitrogen cycle.</title>
        <authorList>
            <person name="Welsh E.A."/>
            <person name="Liberton M."/>
            <person name="Stoeckel J."/>
            <person name="Loh T."/>
            <person name="Elvitigala T."/>
            <person name="Wang C."/>
            <person name="Wollam A."/>
            <person name="Fulton R.S."/>
            <person name="Clifton S.W."/>
            <person name="Jacobs J.M."/>
            <person name="Aurora R."/>
            <person name="Ghosh B.K."/>
            <person name="Sherman L.A."/>
            <person name="Smith R.D."/>
            <person name="Wilson R.K."/>
            <person name="Pakrasi H.B."/>
        </authorList>
    </citation>
    <scope>NUCLEOTIDE SEQUENCE [LARGE SCALE GENOMIC DNA]</scope>
    <source>
        <strain evidence="16">ATCC 51142 / BH68</strain>
    </source>
</reference>
<dbReference type="RefSeq" id="WP_009544035.1">
    <property type="nucleotide sequence ID" value="NC_010546.1"/>
</dbReference>
<dbReference type="GO" id="GO:0043709">
    <property type="term" value="P:cell adhesion involved in single-species biofilm formation"/>
    <property type="evidence" value="ECO:0007669"/>
    <property type="project" value="TreeGrafter"/>
</dbReference>
<feature type="transmembrane region" description="Helical" evidence="12">
    <location>
        <begin position="65"/>
        <end position="90"/>
    </location>
</feature>
<keyword evidence="6" id="KW-0256">Endoplasmic reticulum</keyword>
<evidence type="ECO:0000256" key="2">
    <source>
        <dbReference type="ARBA" id="ARBA00004477"/>
    </source>
</evidence>
<dbReference type="InterPro" id="IPR013655">
    <property type="entry name" value="PAS_fold_3"/>
</dbReference>
<dbReference type="Pfam" id="PF01590">
    <property type="entry name" value="GAF"/>
    <property type="match status" value="1"/>
</dbReference>
<evidence type="ECO:0000313" key="15">
    <source>
        <dbReference type="EMBL" id="ACB50556.1"/>
    </source>
</evidence>
<dbReference type="InterPro" id="IPR043128">
    <property type="entry name" value="Rev_trsase/Diguanyl_cyclase"/>
</dbReference>
<evidence type="ECO:0000259" key="13">
    <source>
        <dbReference type="PROSITE" id="PS50112"/>
    </source>
</evidence>
<feature type="domain" description="PAS" evidence="13">
    <location>
        <begin position="191"/>
        <end position="265"/>
    </location>
</feature>
<dbReference type="Pfam" id="PF08447">
    <property type="entry name" value="PAS_3"/>
    <property type="match status" value="1"/>
</dbReference>
<dbReference type="InterPro" id="IPR003018">
    <property type="entry name" value="GAF"/>
</dbReference>
<dbReference type="eggNOG" id="COG3706">
    <property type="taxonomic scope" value="Bacteria"/>
</dbReference>
<dbReference type="STRING" id="43989.cce_1206"/>
<dbReference type="FunFam" id="3.30.70.270:FF:000001">
    <property type="entry name" value="Diguanylate cyclase domain protein"/>
    <property type="match status" value="1"/>
</dbReference>
<dbReference type="OrthoDB" id="9812260at2"/>
<feature type="coiled-coil region" evidence="11">
    <location>
        <begin position="128"/>
        <end position="191"/>
    </location>
</feature>
<feature type="transmembrane region" description="Helical" evidence="12">
    <location>
        <begin position="28"/>
        <end position="53"/>
    </location>
</feature>
<dbReference type="HOGENOM" id="CLU_000445_11_24_3"/>
<keyword evidence="8" id="KW-0186">Copper</keyword>
<dbReference type="SMART" id="SM00267">
    <property type="entry name" value="GGDEF"/>
    <property type="match status" value="1"/>
</dbReference>
<dbReference type="GO" id="GO:0052621">
    <property type="term" value="F:diguanylate cyclase activity"/>
    <property type="evidence" value="ECO:0007669"/>
    <property type="project" value="TreeGrafter"/>
</dbReference>
<dbReference type="CDD" id="cd00130">
    <property type="entry name" value="PAS"/>
    <property type="match status" value="1"/>
</dbReference>
<keyword evidence="5" id="KW-0936">Ethylene signaling pathway</keyword>
<dbReference type="CDD" id="cd01949">
    <property type="entry name" value="GGDEF"/>
    <property type="match status" value="1"/>
</dbReference>
<evidence type="ECO:0000313" key="16">
    <source>
        <dbReference type="Proteomes" id="UP000001203"/>
    </source>
</evidence>
<feature type="domain" description="GGDEF" evidence="14">
    <location>
        <begin position="530"/>
        <end position="664"/>
    </location>
</feature>
<protein>
    <recommendedName>
        <fullName evidence="17">Diguanylate cyclase</fullName>
    </recommendedName>
</protein>
<dbReference type="SMART" id="SM00065">
    <property type="entry name" value="GAF"/>
    <property type="match status" value="1"/>
</dbReference>
<evidence type="ECO:0000256" key="3">
    <source>
        <dbReference type="ARBA" id="ARBA00009842"/>
    </source>
</evidence>
<evidence type="ECO:0000256" key="10">
    <source>
        <dbReference type="ARBA" id="ARBA00023136"/>
    </source>
</evidence>
<evidence type="ECO:0000256" key="12">
    <source>
        <dbReference type="SAM" id="Phobius"/>
    </source>
</evidence>
<comment type="subcellular location">
    <subcellularLocation>
        <location evidence="2">Endoplasmic reticulum membrane</location>
        <topology evidence="2">Multi-pass membrane protein</topology>
    </subcellularLocation>
</comment>
<dbReference type="EMBL" id="CP000806">
    <property type="protein sequence ID" value="ACB50556.1"/>
    <property type="molecule type" value="Genomic_DNA"/>
</dbReference>
<dbReference type="SMART" id="SM00091">
    <property type="entry name" value="PAS"/>
    <property type="match status" value="1"/>
</dbReference>
<accession>B1WUV5</accession>
<dbReference type="InterPro" id="IPR000014">
    <property type="entry name" value="PAS"/>
</dbReference>
<dbReference type="GO" id="GO:0005886">
    <property type="term" value="C:plasma membrane"/>
    <property type="evidence" value="ECO:0007669"/>
    <property type="project" value="TreeGrafter"/>
</dbReference>
<organism evidence="15 16">
    <name type="scientific">Crocosphaera subtropica (strain ATCC 51142 / BH68)</name>
    <name type="common">Cyanothece sp. (strain ATCC 51142)</name>
    <dbReference type="NCBI Taxonomy" id="43989"/>
    <lineage>
        <taxon>Bacteria</taxon>
        <taxon>Bacillati</taxon>
        <taxon>Cyanobacteriota</taxon>
        <taxon>Cyanophyceae</taxon>
        <taxon>Oscillatoriophycideae</taxon>
        <taxon>Chroococcales</taxon>
        <taxon>Aphanothecaceae</taxon>
        <taxon>Crocosphaera</taxon>
        <taxon>Crocosphaera subtropica</taxon>
    </lineage>
</organism>
<dbReference type="SUPFAM" id="SSF55785">
    <property type="entry name" value="PYP-like sensor domain (PAS domain)"/>
    <property type="match status" value="1"/>
</dbReference>
<dbReference type="KEGG" id="cyt:cce_1206"/>
<dbReference type="SUPFAM" id="SSF55781">
    <property type="entry name" value="GAF domain-like"/>
    <property type="match status" value="1"/>
</dbReference>
<keyword evidence="7 12" id="KW-1133">Transmembrane helix</keyword>
<evidence type="ECO:0000256" key="11">
    <source>
        <dbReference type="SAM" id="Coils"/>
    </source>
</evidence>
<evidence type="ECO:0000256" key="4">
    <source>
        <dbReference type="ARBA" id="ARBA00022692"/>
    </source>
</evidence>
<dbReference type="InterPro" id="IPR050469">
    <property type="entry name" value="Diguanylate_Cyclase"/>
</dbReference>
<evidence type="ECO:0000256" key="8">
    <source>
        <dbReference type="ARBA" id="ARBA00023008"/>
    </source>
</evidence>
<dbReference type="PANTHER" id="PTHR45138:SF9">
    <property type="entry name" value="DIGUANYLATE CYCLASE DGCM-RELATED"/>
    <property type="match status" value="1"/>
</dbReference>
<evidence type="ECO:0000256" key="9">
    <source>
        <dbReference type="ARBA" id="ARBA00023012"/>
    </source>
</evidence>
<evidence type="ECO:0008006" key="17">
    <source>
        <dbReference type="Google" id="ProtNLM"/>
    </source>
</evidence>
<proteinExistence type="inferred from homology"/>
<dbReference type="eggNOG" id="COG4191">
    <property type="taxonomic scope" value="Bacteria"/>
</dbReference>
<evidence type="ECO:0000256" key="6">
    <source>
        <dbReference type="ARBA" id="ARBA00022824"/>
    </source>
</evidence>
<dbReference type="Pfam" id="PF25487">
    <property type="entry name" value="ETR1_N"/>
    <property type="match status" value="1"/>
</dbReference>
<dbReference type="InterPro" id="IPR058544">
    <property type="entry name" value="ETR1_N"/>
</dbReference>
<dbReference type="InterPro" id="IPR035965">
    <property type="entry name" value="PAS-like_dom_sf"/>
</dbReference>
<dbReference type="NCBIfam" id="TIGR00229">
    <property type="entry name" value="sensory_box"/>
    <property type="match status" value="1"/>
</dbReference>
<evidence type="ECO:0000256" key="1">
    <source>
        <dbReference type="ARBA" id="ARBA00001935"/>
    </source>
</evidence>
<keyword evidence="10 12" id="KW-0472">Membrane</keyword>
<dbReference type="PROSITE" id="PS50112">
    <property type="entry name" value="PAS"/>
    <property type="match status" value="1"/>
</dbReference>
<comment type="cofactor">
    <cofactor evidence="1">
        <name>Cu cation</name>
        <dbReference type="ChEBI" id="CHEBI:23378"/>
    </cofactor>
</comment>
<name>B1WUV5_CROS5</name>
<evidence type="ECO:0000256" key="7">
    <source>
        <dbReference type="ARBA" id="ARBA00022989"/>
    </source>
</evidence>
<keyword evidence="16" id="KW-1185">Reference proteome</keyword>
<evidence type="ECO:0000256" key="5">
    <source>
        <dbReference type="ARBA" id="ARBA00022745"/>
    </source>
</evidence>
<dbReference type="PANTHER" id="PTHR45138">
    <property type="entry name" value="REGULATORY COMPONENTS OF SENSORY TRANSDUCTION SYSTEM"/>
    <property type="match status" value="1"/>
</dbReference>
<dbReference type="AlphaFoldDB" id="B1WUV5"/>
<keyword evidence="11" id="KW-0175">Coiled coil</keyword>
<evidence type="ECO:0000259" key="14">
    <source>
        <dbReference type="PROSITE" id="PS50887"/>
    </source>
</evidence>
<dbReference type="Proteomes" id="UP000001203">
    <property type="component" value="Chromosome circular"/>
</dbReference>
<dbReference type="SUPFAM" id="SSF55073">
    <property type="entry name" value="Nucleotide cyclase"/>
    <property type="match status" value="1"/>
</dbReference>
<keyword evidence="4 12" id="KW-0812">Transmembrane</keyword>
<dbReference type="InterPro" id="IPR029787">
    <property type="entry name" value="Nucleotide_cyclase"/>
</dbReference>
<comment type="similarity">
    <text evidence="3">Belongs to the ethylene receptor family.</text>
</comment>
<keyword evidence="9" id="KW-0902">Two-component regulatory system</keyword>
<sequence length="666" mass="76467">MDNLISQLFSHHQYIPHGHCYLWQPSLLWLHIISDGLIAIAYFSIPIILLYFIRQRKDMPFQGIVILFGTFILSCGTTHVFSIITLWIPIYWLSGAIKSFTAMISLYTAIALIPIVPKALALRSPYELEVLNCELESKIKEKETAEKIIRQLNEQLESRVKQRTAELEQINRKLQVEVKERENAENALRENQRFTQRIADLTPNLLYIYDLIDNKTVYCNRFITEILGYTLPEIKQMKADIFSCLIHPDDQDKMKQYRQRCMNLRDDSYLEIECRLKDSQNNWHWIQTRKTVFSRTPEQKSKQILTIASDITLKKETELSIKKVNQQLAERVKELEDRTQEMILLGEMTDFLQACLSISEAETTLSDLLKPIFPDFSGAVFTLKASRDLLELVASWGDSVNTNNIISPDQCWGLRRGTSHLGKTHSPNLYCHHIQESESIGNTICVPMIAQGDTLGLLYLHSGSVEVITPSQKRLAEAISKQIAISLANLKLRETLQYQSFRDPLTGLFNRRYLDASIDREFHRVVRENKPLGIIMVDVDHFKQFNDTFGHDAGDIVLKRIGTFLQENVRQSDIACRFGGEEFTIILPHASLENAIERAEQLRLGIKQLHIQYGNQSLGLITVSLGVSAFPNHGENPRELLQNADLALYQAKEQGRDRVISVDLIR</sequence>
<feature type="coiled-coil region" evidence="11">
    <location>
        <begin position="318"/>
        <end position="345"/>
    </location>
</feature>
<dbReference type="PROSITE" id="PS50887">
    <property type="entry name" value="GGDEF"/>
    <property type="match status" value="1"/>
</dbReference>
<dbReference type="InterPro" id="IPR000160">
    <property type="entry name" value="GGDEF_dom"/>
</dbReference>
<dbReference type="Gene3D" id="3.30.450.20">
    <property type="entry name" value="PAS domain"/>
    <property type="match status" value="1"/>
</dbReference>
<dbReference type="GO" id="GO:1902201">
    <property type="term" value="P:negative regulation of bacterial-type flagellum-dependent cell motility"/>
    <property type="evidence" value="ECO:0007669"/>
    <property type="project" value="TreeGrafter"/>
</dbReference>